<protein>
    <submittedName>
        <fullName evidence="12">Cadmium, cobalt and zinc/H(+)-K(+) antiporter</fullName>
    </submittedName>
</protein>
<keyword evidence="5" id="KW-0862">Zinc</keyword>
<keyword evidence="13" id="KW-1185">Reference proteome</keyword>
<feature type="transmembrane region" description="Helical" evidence="9">
    <location>
        <begin position="217"/>
        <end position="239"/>
    </location>
</feature>
<evidence type="ECO:0000256" key="6">
    <source>
        <dbReference type="ARBA" id="ARBA00022989"/>
    </source>
</evidence>
<evidence type="ECO:0000256" key="2">
    <source>
        <dbReference type="ARBA" id="ARBA00008873"/>
    </source>
</evidence>
<evidence type="ECO:0000313" key="13">
    <source>
        <dbReference type="Proteomes" id="UP001162891"/>
    </source>
</evidence>
<accession>A0ABM7X4B9</accession>
<keyword evidence="4 9" id="KW-0812">Transmembrane</keyword>
<dbReference type="InterPro" id="IPR058533">
    <property type="entry name" value="Cation_efflux_TM"/>
</dbReference>
<dbReference type="Pfam" id="PF01545">
    <property type="entry name" value="Cation_efflux"/>
    <property type="match status" value="1"/>
</dbReference>
<keyword evidence="5" id="KW-0864">Zinc transport</keyword>
<dbReference type="PANTHER" id="PTHR11562">
    <property type="entry name" value="CATION EFFLUX PROTEIN/ ZINC TRANSPORTER"/>
    <property type="match status" value="1"/>
</dbReference>
<sequence length="337" mass="35961">MSHGHSHGESARRHRHGIEEAHGAAGHDHEHGHDHDHASAHALGAHAAGASMRRLGASLVVTATVMVAEAVGGWLSGSLALVSDAGHMLTDAGALGLALVAAWLAARPADDKRTFGYRRAEVLGAQLNVGALLVLSIWIAWEAVDRLRTPHEPIKLGLMAIIAAIGLVANVSILWFLHGEHSLNARSAFLHVVADTVSSVAILLGAGAMALRPGLEWLDPVLSVAIAGLILWGALRLILEITDILMESVPKHLDVGCVCKEMECCAGVIAVHDLHIWTISSGLYALSAHLVVHTDAMGRNDDILNAVKLELRRRFGIDHTTLQIESADYAHVHDYQH</sequence>
<dbReference type="Proteomes" id="UP001162891">
    <property type="component" value="Chromosome"/>
</dbReference>
<dbReference type="Gene3D" id="1.20.1510.10">
    <property type="entry name" value="Cation efflux protein transmembrane domain"/>
    <property type="match status" value="1"/>
</dbReference>
<feature type="transmembrane region" description="Helical" evidence="9">
    <location>
        <begin position="156"/>
        <end position="177"/>
    </location>
</feature>
<evidence type="ECO:0000256" key="5">
    <source>
        <dbReference type="ARBA" id="ARBA00022906"/>
    </source>
</evidence>
<dbReference type="RefSeq" id="WP_248357001.1">
    <property type="nucleotide sequence ID" value="NZ_AP025591.1"/>
</dbReference>
<evidence type="ECO:0000313" key="12">
    <source>
        <dbReference type="EMBL" id="BDG06609.1"/>
    </source>
</evidence>
<evidence type="ECO:0000256" key="7">
    <source>
        <dbReference type="ARBA" id="ARBA00023065"/>
    </source>
</evidence>
<dbReference type="SUPFAM" id="SSF160240">
    <property type="entry name" value="Cation efflux protein cytoplasmic domain-like"/>
    <property type="match status" value="1"/>
</dbReference>
<keyword evidence="3" id="KW-0813">Transport</keyword>
<comment type="similarity">
    <text evidence="2">Belongs to the cation diffusion facilitator (CDF) transporter (TC 2.A.4) family. SLC30A subfamily.</text>
</comment>
<evidence type="ECO:0000256" key="8">
    <source>
        <dbReference type="ARBA" id="ARBA00023136"/>
    </source>
</evidence>
<evidence type="ECO:0000259" key="11">
    <source>
        <dbReference type="Pfam" id="PF16916"/>
    </source>
</evidence>
<keyword evidence="7" id="KW-0406">Ion transport</keyword>
<keyword evidence="8 9" id="KW-0472">Membrane</keyword>
<evidence type="ECO:0000256" key="4">
    <source>
        <dbReference type="ARBA" id="ARBA00022692"/>
    </source>
</evidence>
<feature type="transmembrane region" description="Helical" evidence="9">
    <location>
        <begin position="127"/>
        <end position="144"/>
    </location>
</feature>
<dbReference type="NCBIfam" id="TIGR01297">
    <property type="entry name" value="CDF"/>
    <property type="match status" value="1"/>
</dbReference>
<feature type="domain" description="Cation efflux protein cytoplasmic" evidence="11">
    <location>
        <begin position="255"/>
        <end position="326"/>
    </location>
</feature>
<organism evidence="12 13">
    <name type="scientific">Anaeromyxobacter oryzae</name>
    <dbReference type="NCBI Taxonomy" id="2918170"/>
    <lineage>
        <taxon>Bacteria</taxon>
        <taxon>Pseudomonadati</taxon>
        <taxon>Myxococcota</taxon>
        <taxon>Myxococcia</taxon>
        <taxon>Myxococcales</taxon>
        <taxon>Cystobacterineae</taxon>
        <taxon>Anaeromyxobacteraceae</taxon>
        <taxon>Anaeromyxobacter</taxon>
    </lineage>
</organism>
<dbReference type="SUPFAM" id="SSF161111">
    <property type="entry name" value="Cation efflux protein transmembrane domain-like"/>
    <property type="match status" value="1"/>
</dbReference>
<gene>
    <name evidence="12" type="primary">czcD</name>
    <name evidence="12" type="ORF">AMOR_56050</name>
</gene>
<dbReference type="InterPro" id="IPR027469">
    <property type="entry name" value="Cation_efflux_TMD_sf"/>
</dbReference>
<dbReference type="EMBL" id="AP025591">
    <property type="protein sequence ID" value="BDG06609.1"/>
    <property type="molecule type" value="Genomic_DNA"/>
</dbReference>
<dbReference type="PANTHER" id="PTHR11562:SF17">
    <property type="entry name" value="RE54080P-RELATED"/>
    <property type="match status" value="1"/>
</dbReference>
<evidence type="ECO:0000256" key="1">
    <source>
        <dbReference type="ARBA" id="ARBA00004141"/>
    </source>
</evidence>
<evidence type="ECO:0000256" key="9">
    <source>
        <dbReference type="SAM" id="Phobius"/>
    </source>
</evidence>
<reference evidence="13" key="1">
    <citation type="journal article" date="2022" name="Int. J. Syst. Evol. Microbiol.">
        <title>Anaeromyxobacter oryzae sp. nov., Anaeromyxobacter diazotrophicus sp. nov. and Anaeromyxobacter paludicola sp. nov., isolated from paddy soils.</title>
        <authorList>
            <person name="Itoh H."/>
            <person name="Xu Z."/>
            <person name="Mise K."/>
            <person name="Masuda Y."/>
            <person name="Ushijima N."/>
            <person name="Hayakawa C."/>
            <person name="Shiratori Y."/>
            <person name="Senoo K."/>
        </authorList>
    </citation>
    <scope>NUCLEOTIDE SEQUENCE [LARGE SCALE GENOMIC DNA]</scope>
    <source>
        <strain evidence="13">Red232</strain>
    </source>
</reference>
<dbReference type="InterPro" id="IPR002524">
    <property type="entry name" value="Cation_efflux"/>
</dbReference>
<dbReference type="InterPro" id="IPR027470">
    <property type="entry name" value="Cation_efflux_CTD"/>
</dbReference>
<feature type="domain" description="Cation efflux protein transmembrane" evidence="10">
    <location>
        <begin position="57"/>
        <end position="246"/>
    </location>
</feature>
<dbReference type="InterPro" id="IPR036837">
    <property type="entry name" value="Cation_efflux_CTD_sf"/>
</dbReference>
<keyword evidence="6 9" id="KW-1133">Transmembrane helix</keyword>
<dbReference type="Pfam" id="PF16916">
    <property type="entry name" value="ZT_dimer"/>
    <property type="match status" value="1"/>
</dbReference>
<feature type="transmembrane region" description="Helical" evidence="9">
    <location>
        <begin position="87"/>
        <end position="106"/>
    </location>
</feature>
<name>A0ABM7X4B9_9BACT</name>
<evidence type="ECO:0000256" key="3">
    <source>
        <dbReference type="ARBA" id="ARBA00022448"/>
    </source>
</evidence>
<feature type="transmembrane region" description="Helical" evidence="9">
    <location>
        <begin position="55"/>
        <end position="75"/>
    </location>
</feature>
<proteinExistence type="inferred from homology"/>
<evidence type="ECO:0000259" key="10">
    <source>
        <dbReference type="Pfam" id="PF01545"/>
    </source>
</evidence>
<feature type="transmembrane region" description="Helical" evidence="9">
    <location>
        <begin position="189"/>
        <end position="211"/>
    </location>
</feature>
<comment type="subcellular location">
    <subcellularLocation>
        <location evidence="1">Membrane</location>
        <topology evidence="1">Multi-pass membrane protein</topology>
    </subcellularLocation>
</comment>
<dbReference type="InterPro" id="IPR050681">
    <property type="entry name" value="CDF/SLC30A"/>
</dbReference>